<gene>
    <name evidence="1" type="ORF">AWB69_03972</name>
</gene>
<evidence type="ECO:0000313" key="1">
    <source>
        <dbReference type="EMBL" id="SAL39663.1"/>
    </source>
</evidence>
<dbReference type="EMBL" id="FCOK02000025">
    <property type="protein sequence ID" value="SAL39663.1"/>
    <property type="molecule type" value="Genomic_DNA"/>
</dbReference>
<protein>
    <submittedName>
        <fullName evidence="1">Uncharacterized protein</fullName>
    </submittedName>
</protein>
<sequence>MEYVPDSEDWPEIQFHRYVDGDVTPTVDTLDRVELVLPTTKDTFITGPKCDTGVAPLWVALAGPTDAMRSVINWYDDILWRAQLSGVPFEQLMFSVTDPILPRHVFFEYFPKWNFEVNRNPLAFAVNEGLVTITMERFTVLVALFRLSILSGIAYPMMDFVMTGLLHKAVYDLFDPWGIARHVKVYLEIIRDGQREAMARGLDLLKDSNGGNDIRFQADDEPTA</sequence>
<name>A0A158H6Q2_9BURK</name>
<dbReference type="AlphaFoldDB" id="A0A158H6Q2"/>
<proteinExistence type="predicted"/>
<reference evidence="1 2" key="1">
    <citation type="submission" date="2016-01" db="EMBL/GenBank/DDBJ databases">
        <authorList>
            <person name="Oliw E.H."/>
        </authorList>
    </citation>
    <scope>NUCLEOTIDE SEQUENCE [LARGE SCALE GENOMIC DNA]</scope>
    <source>
        <strain evidence="1">LMG 27134</strain>
    </source>
</reference>
<organism evidence="1 2">
    <name type="scientific">Caballeronia udeis</name>
    <dbReference type="NCBI Taxonomy" id="1232866"/>
    <lineage>
        <taxon>Bacteria</taxon>
        <taxon>Pseudomonadati</taxon>
        <taxon>Pseudomonadota</taxon>
        <taxon>Betaproteobacteria</taxon>
        <taxon>Burkholderiales</taxon>
        <taxon>Burkholderiaceae</taxon>
        <taxon>Caballeronia</taxon>
    </lineage>
</organism>
<accession>A0A158H6Q2</accession>
<dbReference type="Proteomes" id="UP000054683">
    <property type="component" value="Unassembled WGS sequence"/>
</dbReference>
<evidence type="ECO:0000313" key="2">
    <source>
        <dbReference type="Proteomes" id="UP000054683"/>
    </source>
</evidence>